<dbReference type="RefSeq" id="WP_148349664.1">
    <property type="nucleotide sequence ID" value="NZ_JBHSBF010000009.1"/>
</dbReference>
<evidence type="ECO:0000256" key="1">
    <source>
        <dbReference type="SAM" id="Phobius"/>
    </source>
</evidence>
<evidence type="ECO:0000313" key="3">
    <source>
        <dbReference type="Proteomes" id="UP000322634"/>
    </source>
</evidence>
<name>A0A5D0UFG1_9ACTN</name>
<organism evidence="2 3">
    <name type="scientific">Actinomadura syzygii</name>
    <dbReference type="NCBI Taxonomy" id="1427538"/>
    <lineage>
        <taxon>Bacteria</taxon>
        <taxon>Bacillati</taxon>
        <taxon>Actinomycetota</taxon>
        <taxon>Actinomycetes</taxon>
        <taxon>Streptosporangiales</taxon>
        <taxon>Thermomonosporaceae</taxon>
        <taxon>Actinomadura</taxon>
    </lineage>
</organism>
<keyword evidence="3" id="KW-1185">Reference proteome</keyword>
<protein>
    <submittedName>
        <fullName evidence="2">Uncharacterized protein</fullName>
    </submittedName>
</protein>
<keyword evidence="1" id="KW-0472">Membrane</keyword>
<sequence>MAEDAEDKKESRFNVAFPAWLALIGVLVASILSSAGTYFVAQINIKADESKRGSERRFKLEDEQRDARKKAYQDFLIAAEKAAIYERSLWCKNGHRAPSPSGVWQDDYNICPNAPDGTSIQRSLADSSPIVLLYAGDDVRNYTYQFVAESTFLLKNRKKLEAKAKATSFSDNPEGYINHLEWKYMELASYMCKDQSLLPNKCKTPILK</sequence>
<dbReference type="EMBL" id="VSFF01000004">
    <property type="protein sequence ID" value="TYC15869.1"/>
    <property type="molecule type" value="Genomic_DNA"/>
</dbReference>
<dbReference type="Proteomes" id="UP000322634">
    <property type="component" value="Unassembled WGS sequence"/>
</dbReference>
<feature type="transmembrane region" description="Helical" evidence="1">
    <location>
        <begin position="20"/>
        <end position="41"/>
    </location>
</feature>
<comment type="caution">
    <text evidence="2">The sequence shown here is derived from an EMBL/GenBank/DDBJ whole genome shotgun (WGS) entry which is preliminary data.</text>
</comment>
<keyword evidence="1" id="KW-0812">Transmembrane</keyword>
<gene>
    <name evidence="2" type="ORF">FXF65_11035</name>
</gene>
<proteinExistence type="predicted"/>
<evidence type="ECO:0000313" key="2">
    <source>
        <dbReference type="EMBL" id="TYC15869.1"/>
    </source>
</evidence>
<keyword evidence="1" id="KW-1133">Transmembrane helix</keyword>
<accession>A0A5D0UFG1</accession>
<reference evidence="2 3" key="1">
    <citation type="submission" date="2019-08" db="EMBL/GenBank/DDBJ databases">
        <title>Actinomadura sp. nov. CYP1-5 isolated from mountain soil.</title>
        <authorList>
            <person name="Songsumanus A."/>
            <person name="Kuncharoen N."/>
            <person name="Kudo T."/>
            <person name="Yuki M."/>
            <person name="Igarashi Y."/>
            <person name="Tanasupawat S."/>
        </authorList>
    </citation>
    <scope>NUCLEOTIDE SEQUENCE [LARGE SCALE GENOMIC DNA]</scope>
    <source>
        <strain evidence="2 3">GKU157</strain>
    </source>
</reference>
<dbReference type="AlphaFoldDB" id="A0A5D0UFG1"/>